<dbReference type="EMBL" id="CACRTG010000034">
    <property type="protein sequence ID" value="VYT33078.1"/>
    <property type="molecule type" value="Genomic_DNA"/>
</dbReference>
<accession>A0A6N2VSK2</accession>
<protein>
    <submittedName>
        <fullName evidence="1">Uncharacterized protein</fullName>
    </submittedName>
</protein>
<dbReference type="AlphaFoldDB" id="A0A6N2VSK2"/>
<sequence>MFKYEVGQVLENFKNHEEGVQFDISDDGATMIVFFNTPTQEEIEQFKSGKNFEIRFTTMYDVIMITTKIGNLNWMDAPYTPHLSKNLTKYQLPNTEQGLSLTLILVDANSGEIKQMRLLGLSERFTKNLFGCTMELKMKEFDKNNYANTLNKIFSTYDTKQLVKISSDYCKFN</sequence>
<evidence type="ECO:0000313" key="1">
    <source>
        <dbReference type="EMBL" id="VYT33078.1"/>
    </source>
</evidence>
<reference evidence="1" key="1">
    <citation type="submission" date="2019-11" db="EMBL/GenBank/DDBJ databases">
        <authorList>
            <person name="Feng L."/>
        </authorList>
    </citation>
    <scope>NUCLEOTIDE SEQUENCE</scope>
    <source>
        <strain evidence="1">CnexileLFYP112</strain>
    </source>
</reference>
<organism evidence="1">
    <name type="scientific">[Clostridium] nexile</name>
    <dbReference type="NCBI Taxonomy" id="29361"/>
    <lineage>
        <taxon>Bacteria</taxon>
        <taxon>Bacillati</taxon>
        <taxon>Bacillota</taxon>
        <taxon>Clostridia</taxon>
        <taxon>Lachnospirales</taxon>
        <taxon>Lachnospiraceae</taxon>
        <taxon>Tyzzerella</taxon>
    </lineage>
</organism>
<proteinExistence type="predicted"/>
<gene>
    <name evidence="1" type="ORF">CNLFYP112_00545</name>
</gene>
<name>A0A6N2VSK2_9FIRM</name>